<feature type="transmembrane region" description="Helical" evidence="1">
    <location>
        <begin position="118"/>
        <end position="136"/>
    </location>
</feature>
<keyword evidence="3" id="KW-1185">Reference proteome</keyword>
<dbReference type="EMBL" id="CAJVPL010002732">
    <property type="protein sequence ID" value="CAG8618358.1"/>
    <property type="molecule type" value="Genomic_DNA"/>
</dbReference>
<evidence type="ECO:0000256" key="1">
    <source>
        <dbReference type="SAM" id="Phobius"/>
    </source>
</evidence>
<dbReference type="Proteomes" id="UP000789831">
    <property type="component" value="Unassembled WGS sequence"/>
</dbReference>
<reference evidence="2" key="1">
    <citation type="submission" date="2021-06" db="EMBL/GenBank/DDBJ databases">
        <authorList>
            <person name="Kallberg Y."/>
            <person name="Tangrot J."/>
            <person name="Rosling A."/>
        </authorList>
    </citation>
    <scope>NUCLEOTIDE SEQUENCE</scope>
    <source>
        <strain evidence="2">MT106</strain>
    </source>
</reference>
<dbReference type="AlphaFoldDB" id="A0A9N9D0W2"/>
<feature type="transmembrane region" description="Helical" evidence="1">
    <location>
        <begin position="20"/>
        <end position="38"/>
    </location>
</feature>
<sequence>MVVDKTPTAFRRKNTEVNKTIFLVFTIAEVLPRFMVIYKIREYTKLTFSNCIFLFMGKEYSYYLDKADEITQEQIDAIGKISTWFSLIQFFLMCYLVNVFTEQNNQNTDSADKPAGCFSNRFIVAAAPVILIMVFVRTCK</sequence>
<protein>
    <submittedName>
        <fullName evidence="2">6624_t:CDS:1</fullName>
    </submittedName>
</protein>
<keyword evidence="1" id="KW-0812">Transmembrane</keyword>
<keyword evidence="1" id="KW-0472">Membrane</keyword>
<accession>A0A9N9D0W2</accession>
<organism evidence="2 3">
    <name type="scientific">Ambispora gerdemannii</name>
    <dbReference type="NCBI Taxonomy" id="144530"/>
    <lineage>
        <taxon>Eukaryota</taxon>
        <taxon>Fungi</taxon>
        <taxon>Fungi incertae sedis</taxon>
        <taxon>Mucoromycota</taxon>
        <taxon>Glomeromycotina</taxon>
        <taxon>Glomeromycetes</taxon>
        <taxon>Archaeosporales</taxon>
        <taxon>Ambisporaceae</taxon>
        <taxon>Ambispora</taxon>
    </lineage>
</organism>
<feature type="transmembrane region" description="Helical" evidence="1">
    <location>
        <begin position="81"/>
        <end position="98"/>
    </location>
</feature>
<name>A0A9N9D0W2_9GLOM</name>
<keyword evidence="1" id="KW-1133">Transmembrane helix</keyword>
<evidence type="ECO:0000313" key="3">
    <source>
        <dbReference type="Proteomes" id="UP000789831"/>
    </source>
</evidence>
<evidence type="ECO:0000313" key="2">
    <source>
        <dbReference type="EMBL" id="CAG8618358.1"/>
    </source>
</evidence>
<gene>
    <name evidence="2" type="ORF">AGERDE_LOCUS9939</name>
</gene>
<proteinExistence type="predicted"/>
<comment type="caution">
    <text evidence="2">The sequence shown here is derived from an EMBL/GenBank/DDBJ whole genome shotgun (WGS) entry which is preliminary data.</text>
</comment>